<dbReference type="Proteomes" id="UP000664701">
    <property type="component" value="Chromosome"/>
</dbReference>
<evidence type="ECO:0000256" key="2">
    <source>
        <dbReference type="ARBA" id="ARBA00022448"/>
    </source>
</evidence>
<comment type="similarity">
    <text evidence="9">Belongs to the TatA/E family.</text>
</comment>
<keyword evidence="4 9" id="KW-0812">Transmembrane</keyword>
<comment type="function">
    <text evidence="9">Part of the twin-arginine translocation (Tat) system that transports large folded proteins containing a characteristic twin-arginine motif in their signal peptide across membranes. TatA could form the protein-conducting channel of the Tat system.</text>
</comment>
<dbReference type="NCBIfam" id="NF011430">
    <property type="entry name" value="PRK14861.1"/>
    <property type="match status" value="1"/>
</dbReference>
<evidence type="ECO:0000256" key="9">
    <source>
        <dbReference type="HAMAP-Rule" id="MF_00236"/>
    </source>
</evidence>
<dbReference type="NCBIfam" id="TIGR01411">
    <property type="entry name" value="tatAE"/>
    <property type="match status" value="1"/>
</dbReference>
<gene>
    <name evidence="9" type="primary">tatA</name>
    <name evidence="10" type="ORF">DOK78_002504</name>
</gene>
<keyword evidence="7 9" id="KW-0811">Translocation</keyword>
<dbReference type="InterPro" id="IPR003369">
    <property type="entry name" value="TatA/B/E"/>
</dbReference>
<dbReference type="Gene3D" id="1.20.5.3310">
    <property type="match status" value="1"/>
</dbReference>
<evidence type="ECO:0000313" key="10">
    <source>
        <dbReference type="EMBL" id="WYJ77864.1"/>
    </source>
</evidence>
<keyword evidence="11" id="KW-1185">Reference proteome</keyword>
<organism evidence="10 11">
    <name type="scientific">Candidatus Enterococcus lowellii</name>
    <dbReference type="NCBI Taxonomy" id="2230877"/>
    <lineage>
        <taxon>Bacteria</taxon>
        <taxon>Bacillati</taxon>
        <taxon>Bacillota</taxon>
        <taxon>Bacilli</taxon>
        <taxon>Lactobacillales</taxon>
        <taxon>Enterococcaceae</taxon>
        <taxon>Enterococcus</taxon>
    </lineage>
</organism>
<evidence type="ECO:0000256" key="7">
    <source>
        <dbReference type="ARBA" id="ARBA00023010"/>
    </source>
</evidence>
<sequence>MALGPGSIALIVTAGLIVFGPKKLPDLGRSVGETLREFKKATSGMLSDEEKIASKQTYQLKRNSTKKTAHYVVKKSENHDLKQ</sequence>
<evidence type="ECO:0000256" key="5">
    <source>
        <dbReference type="ARBA" id="ARBA00022927"/>
    </source>
</evidence>
<evidence type="ECO:0000256" key="6">
    <source>
        <dbReference type="ARBA" id="ARBA00022989"/>
    </source>
</evidence>
<keyword evidence="2 9" id="KW-0813">Transport</keyword>
<comment type="subunit">
    <text evidence="9">Forms a complex with TatC.</text>
</comment>
<dbReference type="InterPro" id="IPR006312">
    <property type="entry name" value="TatA/E"/>
</dbReference>
<keyword evidence="6 9" id="KW-1133">Transmembrane helix</keyword>
<evidence type="ECO:0000313" key="11">
    <source>
        <dbReference type="Proteomes" id="UP000664701"/>
    </source>
</evidence>
<keyword evidence="5 9" id="KW-0653">Protein transport</keyword>
<evidence type="ECO:0000256" key="8">
    <source>
        <dbReference type="ARBA" id="ARBA00023136"/>
    </source>
</evidence>
<protein>
    <recommendedName>
        <fullName evidence="9">Sec-independent protein translocase protein TatA</fullName>
    </recommendedName>
</protein>
<keyword evidence="3 9" id="KW-1003">Cell membrane</keyword>
<keyword evidence="8 9" id="KW-0472">Membrane</keyword>
<dbReference type="PANTHER" id="PTHR42982">
    <property type="entry name" value="SEC-INDEPENDENT PROTEIN TRANSLOCASE PROTEIN TATA"/>
    <property type="match status" value="1"/>
</dbReference>
<proteinExistence type="inferred from homology"/>
<reference evidence="10 11" key="1">
    <citation type="submission" date="2024-03" db="EMBL/GenBank/DDBJ databases">
        <title>The Genome Sequence of Enterococcus sp. DIV2402.</title>
        <authorList>
            <consortium name="The Broad Institute Genomics Platform"/>
            <consortium name="The Broad Institute Microbial Omics Core"/>
            <consortium name="The Broad Institute Genomic Center for Infectious Diseases"/>
            <person name="Earl A."/>
            <person name="Manson A."/>
            <person name="Gilmore M."/>
            <person name="Schwartman J."/>
            <person name="Shea T."/>
            <person name="Abouelleil A."/>
            <person name="Cao P."/>
            <person name="Chapman S."/>
            <person name="Cusick C."/>
            <person name="Young S."/>
            <person name="Neafsey D."/>
            <person name="Nusbaum C."/>
            <person name="Birren B."/>
        </authorList>
    </citation>
    <scope>NUCLEOTIDE SEQUENCE [LARGE SCALE GENOMIC DNA]</scope>
    <source>
        <strain evidence="10 11">DIV2402</strain>
    </source>
</reference>
<dbReference type="EMBL" id="CP147251">
    <property type="protein sequence ID" value="WYJ77864.1"/>
    <property type="molecule type" value="Genomic_DNA"/>
</dbReference>
<accession>A0ABZ2SQ10</accession>
<comment type="subcellular location">
    <subcellularLocation>
        <location evidence="1 9">Cell membrane</location>
        <topology evidence="1 9">Single-pass membrane protein</topology>
    </subcellularLocation>
</comment>
<evidence type="ECO:0000256" key="3">
    <source>
        <dbReference type="ARBA" id="ARBA00022475"/>
    </source>
</evidence>
<dbReference type="HAMAP" id="MF_00236">
    <property type="entry name" value="TatA_E"/>
    <property type="match status" value="1"/>
</dbReference>
<evidence type="ECO:0000256" key="1">
    <source>
        <dbReference type="ARBA" id="ARBA00004162"/>
    </source>
</evidence>
<dbReference type="PANTHER" id="PTHR42982:SF1">
    <property type="entry name" value="SEC-INDEPENDENT PROTEIN TRANSLOCASE PROTEIN TATA"/>
    <property type="match status" value="1"/>
</dbReference>
<evidence type="ECO:0000256" key="4">
    <source>
        <dbReference type="ARBA" id="ARBA00022692"/>
    </source>
</evidence>
<name>A0ABZ2SQ10_9ENTE</name>
<dbReference type="Pfam" id="PF02416">
    <property type="entry name" value="TatA_B_E"/>
    <property type="match status" value="1"/>
</dbReference>